<sequence length="141" mass="15106">MDNGDAVPMQPVVFIKQEPIDFDPQPSTSSDIVIKDAVPVQPAVFIKQEPINFDPEPSTSSDIVIKDAVPVQPAVFIKQEPINFDPEPSTSADIVIKDEFVVCNEAFSGSSTNVPPSTEPTSHVTLSVACLGSSEQPDIGR</sequence>
<evidence type="ECO:0000313" key="1">
    <source>
        <dbReference type="EMBL" id="GIY69389.1"/>
    </source>
</evidence>
<dbReference type="Proteomes" id="UP001054837">
    <property type="component" value="Unassembled WGS sequence"/>
</dbReference>
<evidence type="ECO:0000313" key="2">
    <source>
        <dbReference type="Proteomes" id="UP001054837"/>
    </source>
</evidence>
<reference evidence="1 2" key="1">
    <citation type="submission" date="2021-06" db="EMBL/GenBank/DDBJ databases">
        <title>Caerostris darwini draft genome.</title>
        <authorList>
            <person name="Kono N."/>
            <person name="Arakawa K."/>
        </authorList>
    </citation>
    <scope>NUCLEOTIDE SEQUENCE [LARGE SCALE GENOMIC DNA]</scope>
</reference>
<keyword evidence="2" id="KW-1185">Reference proteome</keyword>
<name>A0AAV4VHS8_9ARAC</name>
<accession>A0AAV4VHS8</accession>
<gene>
    <name evidence="1" type="ORF">CDAR_470641</name>
</gene>
<comment type="caution">
    <text evidence="1">The sequence shown here is derived from an EMBL/GenBank/DDBJ whole genome shotgun (WGS) entry which is preliminary data.</text>
</comment>
<dbReference type="AlphaFoldDB" id="A0AAV4VHS8"/>
<proteinExistence type="predicted"/>
<organism evidence="1 2">
    <name type="scientific">Caerostris darwini</name>
    <dbReference type="NCBI Taxonomy" id="1538125"/>
    <lineage>
        <taxon>Eukaryota</taxon>
        <taxon>Metazoa</taxon>
        <taxon>Ecdysozoa</taxon>
        <taxon>Arthropoda</taxon>
        <taxon>Chelicerata</taxon>
        <taxon>Arachnida</taxon>
        <taxon>Araneae</taxon>
        <taxon>Araneomorphae</taxon>
        <taxon>Entelegynae</taxon>
        <taxon>Araneoidea</taxon>
        <taxon>Araneidae</taxon>
        <taxon>Caerostris</taxon>
    </lineage>
</organism>
<dbReference type="EMBL" id="BPLQ01013035">
    <property type="protein sequence ID" value="GIY69389.1"/>
    <property type="molecule type" value="Genomic_DNA"/>
</dbReference>
<protein>
    <submittedName>
        <fullName evidence="1">Uncharacterized protein</fullName>
    </submittedName>
</protein>